<dbReference type="AlphaFoldDB" id="A0A239BRI6"/>
<dbReference type="Proteomes" id="UP000198379">
    <property type="component" value="Unassembled WGS sequence"/>
</dbReference>
<accession>A0A239BRI6</accession>
<dbReference type="Pfam" id="PF13477">
    <property type="entry name" value="Glyco_trans_4_2"/>
    <property type="match status" value="1"/>
</dbReference>
<protein>
    <submittedName>
        <fullName evidence="3">Glycosyltransferase involved in cell wall bisynthesis</fullName>
    </submittedName>
</protein>
<name>A0A239BRI6_9FLAO</name>
<evidence type="ECO:0000259" key="2">
    <source>
        <dbReference type="Pfam" id="PF13477"/>
    </source>
</evidence>
<evidence type="ECO:0000313" key="3">
    <source>
        <dbReference type="EMBL" id="SNS10262.1"/>
    </source>
</evidence>
<evidence type="ECO:0000259" key="1">
    <source>
        <dbReference type="Pfam" id="PF00534"/>
    </source>
</evidence>
<dbReference type="GO" id="GO:0016757">
    <property type="term" value="F:glycosyltransferase activity"/>
    <property type="evidence" value="ECO:0007669"/>
    <property type="project" value="InterPro"/>
</dbReference>
<keyword evidence="4" id="KW-1185">Reference proteome</keyword>
<dbReference type="PANTHER" id="PTHR12526:SF630">
    <property type="entry name" value="GLYCOSYLTRANSFERASE"/>
    <property type="match status" value="1"/>
</dbReference>
<dbReference type="Pfam" id="PF00534">
    <property type="entry name" value="Glycos_transf_1"/>
    <property type="match status" value="1"/>
</dbReference>
<evidence type="ECO:0000313" key="4">
    <source>
        <dbReference type="Proteomes" id="UP000198379"/>
    </source>
</evidence>
<feature type="domain" description="Glycosyltransferase subfamily 4-like N-terminal" evidence="2">
    <location>
        <begin position="3"/>
        <end position="130"/>
    </location>
</feature>
<organism evidence="3 4">
    <name type="scientific">Dokdonia pacifica</name>
    <dbReference type="NCBI Taxonomy" id="1627892"/>
    <lineage>
        <taxon>Bacteria</taxon>
        <taxon>Pseudomonadati</taxon>
        <taxon>Bacteroidota</taxon>
        <taxon>Flavobacteriia</taxon>
        <taxon>Flavobacteriales</taxon>
        <taxon>Flavobacteriaceae</taxon>
        <taxon>Dokdonia</taxon>
    </lineage>
</organism>
<dbReference type="CDD" id="cd03801">
    <property type="entry name" value="GT4_PimA-like"/>
    <property type="match status" value="1"/>
</dbReference>
<gene>
    <name evidence="3" type="ORF">SAMN06265376_106369</name>
</gene>
<dbReference type="PANTHER" id="PTHR12526">
    <property type="entry name" value="GLYCOSYLTRANSFERASE"/>
    <property type="match status" value="1"/>
</dbReference>
<feature type="domain" description="Glycosyl transferase family 1" evidence="1">
    <location>
        <begin position="182"/>
        <end position="331"/>
    </location>
</feature>
<dbReference type="SUPFAM" id="SSF53756">
    <property type="entry name" value="UDP-Glycosyltransferase/glycogen phosphorylase"/>
    <property type="match status" value="1"/>
</dbReference>
<keyword evidence="3" id="KW-0808">Transferase</keyword>
<dbReference type="InterPro" id="IPR001296">
    <property type="entry name" value="Glyco_trans_1"/>
</dbReference>
<reference evidence="3 4" key="1">
    <citation type="submission" date="2017-06" db="EMBL/GenBank/DDBJ databases">
        <authorList>
            <person name="Kim H.J."/>
            <person name="Triplett B.A."/>
        </authorList>
    </citation>
    <scope>NUCLEOTIDE SEQUENCE [LARGE SCALE GENOMIC DNA]</scope>
    <source>
        <strain evidence="3 4">DSM 25597</strain>
    </source>
</reference>
<dbReference type="InterPro" id="IPR028098">
    <property type="entry name" value="Glyco_trans_4-like_N"/>
</dbReference>
<sequence>MVSMNSIHFRRWSEQLRDSKHEIHWFDVNGGPENKQLDFVTQHVNWKYRLKKGHYFFKKVTSKLPFLKPIFERDIEKVFRKKIKEIQPDVVHSFALYVSCTPILQVMKQSKIPWIYSSWGSDLFYFKEVPRYRRDIEAVLPEIDYLFTDCLRDQELAKSLGFSGESLGVFPGGGGFPIEKLKQYHTPISDRKIILVKGYQGRSGRAIPVLKALKTLESNLVNFEIVVFGCSPEVIEYKDENNLKGIFHKKLSHDEVLKLMGAALVYVGNSNSDGMPNTLLEAMCLGAFPIQSNPGGATAEVITDGINGYLISDCEDVDEISDIIQRTISNLEMIAKSFEINQNLCKQWDRMEIQQKVMQSYSKISV</sequence>
<dbReference type="EMBL" id="FZNY01000006">
    <property type="protein sequence ID" value="SNS10262.1"/>
    <property type="molecule type" value="Genomic_DNA"/>
</dbReference>
<dbReference type="Gene3D" id="3.40.50.2000">
    <property type="entry name" value="Glycogen Phosphorylase B"/>
    <property type="match status" value="2"/>
</dbReference>
<proteinExistence type="predicted"/>